<keyword evidence="3" id="KW-0479">Metal-binding</keyword>
<dbReference type="Pfam" id="PF00076">
    <property type="entry name" value="RRM_1"/>
    <property type="match status" value="1"/>
</dbReference>
<dbReference type="InterPro" id="IPR045137">
    <property type="entry name" value="RBM26/27"/>
</dbReference>
<comment type="caution">
    <text evidence="8">The sequence shown here is derived from an EMBL/GenBank/DDBJ whole genome shotgun (WGS) entry which is preliminary data.</text>
</comment>
<feature type="coiled-coil region" evidence="4">
    <location>
        <begin position="628"/>
        <end position="666"/>
    </location>
</feature>
<evidence type="ECO:0000256" key="4">
    <source>
        <dbReference type="SAM" id="Coils"/>
    </source>
</evidence>
<feature type="region of interest" description="Disordered" evidence="5">
    <location>
        <begin position="126"/>
        <end position="151"/>
    </location>
</feature>
<dbReference type="CDD" id="cd12257">
    <property type="entry name" value="RRM1_RBM26_like"/>
    <property type="match status" value="1"/>
</dbReference>
<evidence type="ECO:0000256" key="2">
    <source>
        <dbReference type="PROSITE-ProRule" id="PRU00176"/>
    </source>
</evidence>
<feature type="compositionally biased region" description="Polar residues" evidence="5">
    <location>
        <begin position="599"/>
        <end position="610"/>
    </location>
</feature>
<dbReference type="Gene3D" id="3.30.70.330">
    <property type="match status" value="1"/>
</dbReference>
<dbReference type="SMART" id="SM00360">
    <property type="entry name" value="RRM"/>
    <property type="match status" value="1"/>
</dbReference>
<dbReference type="InterPro" id="IPR012677">
    <property type="entry name" value="Nucleotide-bd_a/b_plait_sf"/>
</dbReference>
<dbReference type="GO" id="GO:0008270">
    <property type="term" value="F:zinc ion binding"/>
    <property type="evidence" value="ECO:0007669"/>
    <property type="project" value="UniProtKB-KW"/>
</dbReference>
<evidence type="ECO:0000256" key="3">
    <source>
        <dbReference type="PROSITE-ProRule" id="PRU00723"/>
    </source>
</evidence>
<keyword evidence="3" id="KW-0863">Zinc-finger</keyword>
<evidence type="ECO:0000256" key="1">
    <source>
        <dbReference type="ARBA" id="ARBA00022884"/>
    </source>
</evidence>
<evidence type="ECO:0000259" key="6">
    <source>
        <dbReference type="PROSITE" id="PS50102"/>
    </source>
</evidence>
<dbReference type="AlphaFoldDB" id="A0A835MH96"/>
<dbReference type="GO" id="GO:0005634">
    <property type="term" value="C:nucleus"/>
    <property type="evidence" value="ECO:0007669"/>
    <property type="project" value="TreeGrafter"/>
</dbReference>
<feature type="region of interest" description="Disordered" evidence="5">
    <location>
        <begin position="1016"/>
        <end position="1059"/>
    </location>
</feature>
<dbReference type="Proteomes" id="UP000657918">
    <property type="component" value="Chromosome 16"/>
</dbReference>
<evidence type="ECO:0000313" key="9">
    <source>
        <dbReference type="Proteomes" id="UP000657918"/>
    </source>
</evidence>
<feature type="region of interest" description="Disordered" evidence="5">
    <location>
        <begin position="599"/>
        <end position="628"/>
    </location>
</feature>
<keyword evidence="3" id="KW-0862">Zinc</keyword>
<dbReference type="GO" id="GO:0003723">
    <property type="term" value="F:RNA binding"/>
    <property type="evidence" value="ECO:0007669"/>
    <property type="project" value="UniProtKB-UniRule"/>
</dbReference>
<evidence type="ECO:0000313" key="8">
    <source>
        <dbReference type="EMBL" id="KAF9666427.1"/>
    </source>
</evidence>
<feature type="compositionally biased region" description="Basic and acidic residues" evidence="5">
    <location>
        <begin position="68"/>
        <end position="79"/>
    </location>
</feature>
<keyword evidence="9" id="KW-1185">Reference proteome</keyword>
<keyword evidence="1 2" id="KW-0694">RNA-binding</keyword>
<sequence length="1087" mass="119023">MELKVLPLKTGGRSPAECISDHEEKEVSDEDDDDRNHKHRRRETRSQSLDRDSLEPVFTRPYRKHKKPFENGHPFRENESQASEPWKNYNSVPLEKDFATKFERIRPDLVSLPRMPVDLNQRVWLNQTFSGDPGPSRGRGRESGSWNQHDSRFSSAGIASQMAHQGPSLFAGRGLANVSNVQSASWNAFGLMPGMSNGGLDTLHSIRLQGTLRPAVNSSLNMGIPHQRCRDFEERGFCLRGDMCPLEHGVNRIVVEDVQSLSQFNLPVSLPHAQVPGTTSGLGALPTVGAPPVTLMNSKGMHGKSNKSGIVDDGFALNGAYAGSASVSGGDLYDPDQPLWNDNGPETSSTLLAPHSEKFDETESMINVDPSDHNHARLRDGADNECPIRSTGIAVGFQGMNSSVWGRIGALNNRLDVKEKIDSTASMSSYVESESKEDKGALDNVHGTSSLGKRTNFDDCGTKTMESPAKIHSDAMRHTRKPSQKALRTLFVNGIPHKCNKRDALLSHFQKFGAVIDIYIPLNSERAFIQFSKREEAEAALRAPDAVMGNRFIRMWWANRDNIPDKATSRGAPATSVLPHLSISSSGKDNLQLATSKTTIVPPSDTSVPTTDHPKVDITNGPEVSPPTQKKLESLEQLKEELRKKQELLDQKRNDFRRQLHKLEKQVMQIIFTSEYCLPSIYDIRSIVILMSHIITRLLLLEPKFCSACVCGGAESHLLNPEYRARHGQHLCASKRTTNITYESDCMLRSLAFKFCTLQATGVKGEVPAEPASKRHKTGMASDVAKATTTRTTDLGAGVASPHSGIVDKNKRMENTVSSSSKTSTMMALQESAGSKQSIHPLAPVGPPFLINKYKLDNRPTAFKIISPLPAGLANVSPSIPLSLFLCVCVCVCACKDEPGDYGGDGNDDGSNTLKSCSARVTFTTRRSAERAFLNGKCWQGKNLKFVWLTSSTSSIGENSSAPKCPVHTDVQPVRKLARLAQEVSGEPENSERNNGAGPTELDEVSQCCSASISGEVESPKCEPSPKSISPEKESTKKDPSETSMSEKEPPKNSTDSFEKFNSSSFLLLAFSFLTAVTRHFEGLGEL</sequence>
<feature type="domain" description="RRM" evidence="6">
    <location>
        <begin position="488"/>
        <end position="560"/>
    </location>
</feature>
<feature type="region of interest" description="Disordered" evidence="5">
    <location>
        <begin position="1"/>
        <end position="88"/>
    </location>
</feature>
<dbReference type="PROSITE" id="PS50102">
    <property type="entry name" value="RRM"/>
    <property type="match status" value="1"/>
</dbReference>
<feature type="region of interest" description="Disordered" evidence="5">
    <location>
        <begin position="791"/>
        <end position="823"/>
    </location>
</feature>
<evidence type="ECO:0000256" key="5">
    <source>
        <dbReference type="SAM" id="MobiDB-lite"/>
    </source>
</evidence>
<dbReference type="PANTHER" id="PTHR14398:SF0">
    <property type="entry name" value="ZINC FINGER PROTEIN SWM"/>
    <property type="match status" value="1"/>
</dbReference>
<dbReference type="InterPro" id="IPR000571">
    <property type="entry name" value="Znf_CCCH"/>
</dbReference>
<gene>
    <name evidence="8" type="ORF">SADUNF_Sadunf16G0228300</name>
</gene>
<feature type="region of interest" description="Disordered" evidence="5">
    <location>
        <begin position="981"/>
        <end position="1002"/>
    </location>
</feature>
<feature type="compositionally biased region" description="Basic and acidic residues" evidence="5">
    <location>
        <begin position="44"/>
        <end position="54"/>
    </location>
</feature>
<evidence type="ECO:0008006" key="10">
    <source>
        <dbReference type="Google" id="ProtNLM"/>
    </source>
</evidence>
<dbReference type="FunFam" id="3.30.70.330:FF:000719">
    <property type="entry name" value="Predicted protein"/>
    <property type="match status" value="1"/>
</dbReference>
<evidence type="ECO:0000259" key="7">
    <source>
        <dbReference type="PROSITE" id="PS50103"/>
    </source>
</evidence>
<dbReference type="SUPFAM" id="SSF54928">
    <property type="entry name" value="RNA-binding domain, RBD"/>
    <property type="match status" value="1"/>
</dbReference>
<dbReference type="OrthoDB" id="443401at2759"/>
<feature type="zinc finger region" description="C3H1-type" evidence="3">
    <location>
        <begin position="223"/>
        <end position="251"/>
    </location>
</feature>
<proteinExistence type="predicted"/>
<feature type="compositionally biased region" description="Basic and acidic residues" evidence="5">
    <location>
        <begin position="1030"/>
        <end position="1051"/>
    </location>
</feature>
<dbReference type="EMBL" id="JADGMS010000016">
    <property type="protein sequence ID" value="KAF9666427.1"/>
    <property type="molecule type" value="Genomic_DNA"/>
</dbReference>
<dbReference type="PANTHER" id="PTHR14398">
    <property type="entry name" value="RNA RECOGNITION RRM/RNP DOMAIN"/>
    <property type="match status" value="1"/>
</dbReference>
<protein>
    <recommendedName>
        <fullName evidence="10">Zinc finger CCCH domain-containing protein 41</fullName>
    </recommendedName>
</protein>
<organism evidence="8 9">
    <name type="scientific">Salix dunnii</name>
    <dbReference type="NCBI Taxonomy" id="1413687"/>
    <lineage>
        <taxon>Eukaryota</taxon>
        <taxon>Viridiplantae</taxon>
        <taxon>Streptophyta</taxon>
        <taxon>Embryophyta</taxon>
        <taxon>Tracheophyta</taxon>
        <taxon>Spermatophyta</taxon>
        <taxon>Magnoliopsida</taxon>
        <taxon>eudicotyledons</taxon>
        <taxon>Gunneridae</taxon>
        <taxon>Pentapetalae</taxon>
        <taxon>rosids</taxon>
        <taxon>fabids</taxon>
        <taxon>Malpighiales</taxon>
        <taxon>Salicaceae</taxon>
        <taxon>Saliceae</taxon>
        <taxon>Salix</taxon>
    </lineage>
</organism>
<dbReference type="InterPro" id="IPR000504">
    <property type="entry name" value="RRM_dom"/>
</dbReference>
<dbReference type="InterPro" id="IPR035979">
    <property type="entry name" value="RBD_domain_sf"/>
</dbReference>
<name>A0A835MH96_9ROSI</name>
<accession>A0A835MH96</accession>
<feature type="domain" description="C3H1-type" evidence="7">
    <location>
        <begin position="223"/>
        <end position="251"/>
    </location>
</feature>
<dbReference type="PROSITE" id="PS50103">
    <property type="entry name" value="ZF_C3H1"/>
    <property type="match status" value="1"/>
</dbReference>
<dbReference type="SMART" id="SM00356">
    <property type="entry name" value="ZnF_C3H1"/>
    <property type="match status" value="1"/>
</dbReference>
<reference evidence="8 9" key="1">
    <citation type="submission" date="2020-10" db="EMBL/GenBank/DDBJ databases">
        <title>Plant Genome Project.</title>
        <authorList>
            <person name="Zhang R.-G."/>
        </authorList>
    </citation>
    <scope>NUCLEOTIDE SEQUENCE [LARGE SCALE GENOMIC DNA]</scope>
    <source>
        <strain evidence="8">FAFU-HL-1</strain>
        <tissue evidence="8">Leaf</tissue>
    </source>
</reference>
<keyword evidence="4" id="KW-0175">Coiled coil</keyword>